<dbReference type="Proteomes" id="UP000323974">
    <property type="component" value="Chromosome"/>
</dbReference>
<dbReference type="AlphaFoldDB" id="A0AAE6JPM4"/>
<dbReference type="KEGG" id="hpaa:E5Q53_00580"/>
<dbReference type="EMBL" id="CP038817">
    <property type="protein sequence ID" value="QEN10072.1"/>
    <property type="molecule type" value="Genomic_DNA"/>
</dbReference>
<protein>
    <submittedName>
        <fullName evidence="2">Uncharacterized protein</fullName>
    </submittedName>
</protein>
<reference evidence="2 3" key="1">
    <citation type="submission" date="2019-04" db="EMBL/GenBank/DDBJ databases">
        <title>Complete Genome and Methylome Analysis of Haemophilus haemolyticus NEB129.</title>
        <authorList>
            <person name="Fomenkov A."/>
            <person name="Roberts R.J."/>
            <person name="Anton B.P."/>
            <person name="Vincze T."/>
        </authorList>
    </citation>
    <scope>NUCLEOTIDE SEQUENCE [LARGE SCALE GENOMIC DNA]</scope>
    <source>
        <strain evidence="2 3">NEB129</strain>
    </source>
</reference>
<evidence type="ECO:0000313" key="2">
    <source>
        <dbReference type="EMBL" id="QEN10072.1"/>
    </source>
</evidence>
<accession>A0AAE6JPM4</accession>
<evidence type="ECO:0000313" key="3">
    <source>
        <dbReference type="Proteomes" id="UP000323974"/>
    </source>
</evidence>
<feature type="region of interest" description="Disordered" evidence="1">
    <location>
        <begin position="1"/>
        <end position="32"/>
    </location>
</feature>
<gene>
    <name evidence="2" type="ORF">E5Q53_00580</name>
</gene>
<proteinExistence type="predicted"/>
<dbReference type="RefSeq" id="WP_005705469.1">
    <property type="nucleotide sequence ID" value="NZ_CP038817.1"/>
</dbReference>
<dbReference type="GeneID" id="78223576"/>
<evidence type="ECO:0000256" key="1">
    <source>
        <dbReference type="SAM" id="MobiDB-lite"/>
    </source>
</evidence>
<name>A0AAE6JPM4_HAEPH</name>
<feature type="compositionally biased region" description="Basic and acidic residues" evidence="1">
    <location>
        <begin position="16"/>
        <end position="30"/>
    </location>
</feature>
<sequence>MSNSNTEHSKQLRAKTAAEWRRKQKEEGGKKQISMLADAEEVEEFKALCEQMGLSKPKALKALMDFYKNNQ</sequence>
<organism evidence="2 3">
    <name type="scientific">Haemophilus parahaemolyticus</name>
    <dbReference type="NCBI Taxonomy" id="735"/>
    <lineage>
        <taxon>Bacteria</taxon>
        <taxon>Pseudomonadati</taxon>
        <taxon>Pseudomonadota</taxon>
        <taxon>Gammaproteobacteria</taxon>
        <taxon>Pasteurellales</taxon>
        <taxon>Pasteurellaceae</taxon>
        <taxon>Haemophilus</taxon>
    </lineage>
</organism>